<proteinExistence type="predicted"/>
<name>A0A517SHP1_9PLAN</name>
<organism evidence="2 3">
    <name type="scientific">Caulifigura coniformis</name>
    <dbReference type="NCBI Taxonomy" id="2527983"/>
    <lineage>
        <taxon>Bacteria</taxon>
        <taxon>Pseudomonadati</taxon>
        <taxon>Planctomycetota</taxon>
        <taxon>Planctomycetia</taxon>
        <taxon>Planctomycetales</taxon>
        <taxon>Planctomycetaceae</taxon>
        <taxon>Caulifigura</taxon>
    </lineage>
</organism>
<evidence type="ECO:0000256" key="1">
    <source>
        <dbReference type="SAM" id="MobiDB-lite"/>
    </source>
</evidence>
<evidence type="ECO:0008006" key="4">
    <source>
        <dbReference type="Google" id="ProtNLM"/>
    </source>
</evidence>
<dbReference type="EMBL" id="CP036271">
    <property type="protein sequence ID" value="QDT55639.1"/>
    <property type="molecule type" value="Genomic_DNA"/>
</dbReference>
<dbReference type="AlphaFoldDB" id="A0A517SHP1"/>
<gene>
    <name evidence="2" type="ORF">Pan44_36850</name>
</gene>
<dbReference type="KEGG" id="ccos:Pan44_36850"/>
<reference evidence="2 3" key="1">
    <citation type="submission" date="2019-02" db="EMBL/GenBank/DDBJ databases">
        <title>Deep-cultivation of Planctomycetes and their phenomic and genomic characterization uncovers novel biology.</title>
        <authorList>
            <person name="Wiegand S."/>
            <person name="Jogler M."/>
            <person name="Boedeker C."/>
            <person name="Pinto D."/>
            <person name="Vollmers J."/>
            <person name="Rivas-Marin E."/>
            <person name="Kohn T."/>
            <person name="Peeters S.H."/>
            <person name="Heuer A."/>
            <person name="Rast P."/>
            <person name="Oberbeckmann S."/>
            <person name="Bunk B."/>
            <person name="Jeske O."/>
            <person name="Meyerdierks A."/>
            <person name="Storesund J.E."/>
            <person name="Kallscheuer N."/>
            <person name="Luecker S."/>
            <person name="Lage O.M."/>
            <person name="Pohl T."/>
            <person name="Merkel B.J."/>
            <person name="Hornburger P."/>
            <person name="Mueller R.-W."/>
            <person name="Bruemmer F."/>
            <person name="Labrenz M."/>
            <person name="Spormann A.M."/>
            <person name="Op den Camp H."/>
            <person name="Overmann J."/>
            <person name="Amann R."/>
            <person name="Jetten M.S.M."/>
            <person name="Mascher T."/>
            <person name="Medema M.H."/>
            <person name="Devos D.P."/>
            <person name="Kaster A.-K."/>
            <person name="Ovreas L."/>
            <person name="Rohde M."/>
            <person name="Galperin M.Y."/>
            <person name="Jogler C."/>
        </authorList>
    </citation>
    <scope>NUCLEOTIDE SEQUENCE [LARGE SCALE GENOMIC DNA]</scope>
    <source>
        <strain evidence="2 3">Pan44</strain>
    </source>
</reference>
<feature type="region of interest" description="Disordered" evidence="1">
    <location>
        <begin position="1"/>
        <end position="42"/>
    </location>
</feature>
<accession>A0A517SHP1</accession>
<dbReference type="Proteomes" id="UP000315700">
    <property type="component" value="Chromosome"/>
</dbReference>
<dbReference type="InParanoid" id="A0A517SHP1"/>
<protein>
    <recommendedName>
        <fullName evidence="4">Neutral/alkaline non-lysosomal ceramidase</fullName>
    </recommendedName>
</protein>
<keyword evidence="3" id="KW-1185">Reference proteome</keyword>
<sequence>MIRSENATSACRRHRRSYSVNSPARALSTATPPPGRPSGLTLRPVRRSRRVSLLAFFSLITLFLRPLPPSVHAAETSPGPLRLGRFEVDATPPLQSPVAYAPARSITDPLSARGVVLIGAGQPIVLCAVDWIGIGGSGQAAWKARLATAAGTTPDRVSVHTLHQHDAPRCDFRAEELLAGHGLGQTRFDSSFATGVIENVARAVKQATADARPVTHLGLGTSVVDRVASNRRILGPDGKVKLVRMSSTKNPEAIAAPEGTIDPVLKLVSFWNGEQPLAVVTYFACHPQSYYGKGDVTSEWVGLARNQRQQTLPGVLHVHFNGAGGNVAAGKYNDGTPERRPELAGRLADAMRRAWDGTTRSPLQASDIEWRTRSVALPLGAHIKAAPLEAALADSMKTPAERLNAATKLAWLERTSSGEPVQLACLRLKEAWILHMPGELFVEYQLAAQAMRPKSFVAMAAYGDYSPGYIGTAIAYTQGGYETEPRSSNVAPEVEQVLMDGMRELLK</sequence>
<evidence type="ECO:0000313" key="3">
    <source>
        <dbReference type="Proteomes" id="UP000315700"/>
    </source>
</evidence>
<evidence type="ECO:0000313" key="2">
    <source>
        <dbReference type="EMBL" id="QDT55639.1"/>
    </source>
</evidence>